<dbReference type="Proteomes" id="UP000535589">
    <property type="component" value="Unassembled WGS sequence"/>
</dbReference>
<dbReference type="InterPro" id="IPR015421">
    <property type="entry name" value="PyrdxlP-dep_Trfase_major"/>
</dbReference>
<dbReference type="Gene3D" id="3.40.640.10">
    <property type="entry name" value="Type I PLP-dependent aspartate aminotransferase-like (Major domain)"/>
    <property type="match status" value="1"/>
</dbReference>
<dbReference type="EMBL" id="JABAIK010000001">
    <property type="protein sequence ID" value="NLS11363.1"/>
    <property type="molecule type" value="Genomic_DNA"/>
</dbReference>
<gene>
    <name evidence="3" type="ORF">HGP28_00495</name>
</gene>
<dbReference type="RefSeq" id="WP_168834471.1">
    <property type="nucleotide sequence ID" value="NZ_JABAIK010000001.1"/>
</dbReference>
<dbReference type="Gene3D" id="3.90.1150.10">
    <property type="entry name" value="Aspartate Aminotransferase, domain 1"/>
    <property type="match status" value="1"/>
</dbReference>
<protein>
    <submittedName>
        <fullName evidence="3">Cysteine desulfurase-like protein</fullName>
    </submittedName>
</protein>
<dbReference type="AlphaFoldDB" id="A0A7X8YF12"/>
<accession>A0A7X8YF12</accession>
<proteinExistence type="predicted"/>
<reference evidence="3 4" key="1">
    <citation type="submission" date="2020-04" db="EMBL/GenBank/DDBJ databases">
        <title>Vibrio sp. SM6, a novel species isolated from seawater.</title>
        <authorList>
            <person name="Wang X."/>
        </authorList>
    </citation>
    <scope>NUCLEOTIDE SEQUENCE [LARGE SCALE GENOMIC DNA]</scope>
    <source>
        <strain evidence="3 4">SM6</strain>
    </source>
</reference>
<dbReference type="InterPro" id="IPR000192">
    <property type="entry name" value="Aminotrans_V_dom"/>
</dbReference>
<comment type="caution">
    <text evidence="3">The sequence shown here is derived from an EMBL/GenBank/DDBJ whole genome shotgun (WGS) entry which is preliminary data.</text>
</comment>
<evidence type="ECO:0000313" key="3">
    <source>
        <dbReference type="EMBL" id="NLS11363.1"/>
    </source>
</evidence>
<organism evidence="3 4">
    <name type="scientific">Vibrio agarilyticus</name>
    <dbReference type="NCBI Taxonomy" id="2726741"/>
    <lineage>
        <taxon>Bacteria</taxon>
        <taxon>Pseudomonadati</taxon>
        <taxon>Pseudomonadota</taxon>
        <taxon>Gammaproteobacteria</taxon>
        <taxon>Vibrionales</taxon>
        <taxon>Vibrionaceae</taxon>
        <taxon>Vibrio</taxon>
    </lineage>
</organism>
<dbReference type="PANTHER" id="PTHR43586">
    <property type="entry name" value="CYSTEINE DESULFURASE"/>
    <property type="match status" value="1"/>
</dbReference>
<evidence type="ECO:0000259" key="2">
    <source>
        <dbReference type="Pfam" id="PF00266"/>
    </source>
</evidence>
<dbReference type="InterPro" id="IPR015424">
    <property type="entry name" value="PyrdxlP-dep_Trfase"/>
</dbReference>
<keyword evidence="1" id="KW-0663">Pyridoxal phosphate</keyword>
<dbReference type="Pfam" id="PF00266">
    <property type="entry name" value="Aminotran_5"/>
    <property type="match status" value="1"/>
</dbReference>
<dbReference type="PANTHER" id="PTHR43586:SF21">
    <property type="entry name" value="PYRIDOXAL PHOSPHATE (PLP)-DEPENDENT ASPARTATE AMINOTRANSFERASE SUPERFAMILY"/>
    <property type="match status" value="1"/>
</dbReference>
<dbReference type="InterPro" id="IPR011340">
    <property type="entry name" value="Cys_dSase-rel"/>
</dbReference>
<dbReference type="NCBIfam" id="TIGR01976">
    <property type="entry name" value="am_tr_V_VC1184"/>
    <property type="match status" value="1"/>
</dbReference>
<keyword evidence="4" id="KW-1185">Reference proteome</keyword>
<name>A0A7X8YF12_9VIBR</name>
<feature type="domain" description="Aminotransferase class V" evidence="2">
    <location>
        <begin position="26"/>
        <end position="401"/>
    </location>
</feature>
<evidence type="ECO:0000313" key="4">
    <source>
        <dbReference type="Proteomes" id="UP000535589"/>
    </source>
</evidence>
<sequence>MPFDLNALRAQFPALVSRKIPKHTLFFDGPSGSKVPQRVVNAMVDYLENFSANFGGHFYCSAQTHDIVSHARMAAATLLNAPHSDNIVFGANMTSLTFTLSRAIAQQWQPGDEVIVTQADHYANVSPWQQMAQERGATVHKAPLDLTTAGVDVAQILSLITPRTRLIAVTAAANVTGTITPLDEIISAAKAVGAQVYVDAVHCVPHRLLDVTALGCDYLVCSNYKFFGPHLGIAYIANPWLESLTPSRISPAPNHGPSRFEMGTQSFEALAGLSASIDYLAQWGESHVSLRKQLEQSFDCYATHEAKLTCHFLERLAALDGVTLYGIKDSNMARRTPTFALSFDSCNASELASALGQRQICTGSGHFYAPDVIDVIGLSQKGGVLRIGCMHYNTLEEISQLFDVLELLLRTR</sequence>
<dbReference type="SUPFAM" id="SSF53383">
    <property type="entry name" value="PLP-dependent transferases"/>
    <property type="match status" value="1"/>
</dbReference>
<evidence type="ECO:0000256" key="1">
    <source>
        <dbReference type="ARBA" id="ARBA00022898"/>
    </source>
</evidence>
<dbReference type="InterPro" id="IPR015422">
    <property type="entry name" value="PyrdxlP-dep_Trfase_small"/>
</dbReference>